<sequence>MAKKHKILAAARARAGRWHRQPTRIQSESTDTTITNDELDSLPASEEIPDIFGTEFSPIELDLDCLSDCEYTGGVNTMLPSDSEYETDPHSDFEEDGMESDLESLCELEGNELDANLAAIGAATCVTQGSQSPPTTSMHNELLIPKTMASWKKAERNRALGYNGHSERTQRRRDKEARDRAEKREKLKNSNEPQVAWMRQWCSKQPPQRDVRVPMHTEVSEPPLAVPVEPPVFTGYLSDQSDDDIETDSDRDTDNAATHTNNTGLKSNESTRLPAVPPLKRHKLDIPYRMQRKLAHEQRTMEMKNALTAMEKLRLSKKTHFINGPNGLQAKQACAIESYLCLIIKNGRTSIDASKRAAESHGFAADWGSRQLRSWTRAWISERKLPTSWAGRHAKVYSLLNDPAIAGELRTYVRSSKWAINPDKLTEFSKNKLIPAEAEEYLRGVVDNKIPQGLKRYMELELFPRVHLKVGRGISLATARRWLRHEGFRYTSHKKGLYFDGHDRADRV</sequence>
<comment type="caution">
    <text evidence="1">The sequence shown here is derived from an EMBL/GenBank/DDBJ whole genome shotgun (WGS) entry which is preliminary data.</text>
</comment>
<gene>
    <name evidence="1" type="ORF">BJ138DRAFT_1120921</name>
</gene>
<reference evidence="1" key="1">
    <citation type="journal article" date="2021" name="New Phytol.">
        <title>Evolutionary innovations through gain and loss of genes in the ectomycorrhizal Boletales.</title>
        <authorList>
            <person name="Wu G."/>
            <person name="Miyauchi S."/>
            <person name="Morin E."/>
            <person name="Kuo A."/>
            <person name="Drula E."/>
            <person name="Varga T."/>
            <person name="Kohler A."/>
            <person name="Feng B."/>
            <person name="Cao Y."/>
            <person name="Lipzen A."/>
            <person name="Daum C."/>
            <person name="Hundley H."/>
            <person name="Pangilinan J."/>
            <person name="Johnson J."/>
            <person name="Barry K."/>
            <person name="LaButti K."/>
            <person name="Ng V."/>
            <person name="Ahrendt S."/>
            <person name="Min B."/>
            <person name="Choi I.G."/>
            <person name="Park H."/>
            <person name="Plett J.M."/>
            <person name="Magnuson J."/>
            <person name="Spatafora J.W."/>
            <person name="Nagy L.G."/>
            <person name="Henrissat B."/>
            <person name="Grigoriev I.V."/>
            <person name="Yang Z.L."/>
            <person name="Xu J."/>
            <person name="Martin F.M."/>
        </authorList>
    </citation>
    <scope>NUCLEOTIDE SEQUENCE</scope>
    <source>
        <strain evidence="1">ATCC 28755</strain>
    </source>
</reference>
<dbReference type="Proteomes" id="UP000790377">
    <property type="component" value="Unassembled WGS sequence"/>
</dbReference>
<evidence type="ECO:0000313" key="2">
    <source>
        <dbReference type="Proteomes" id="UP000790377"/>
    </source>
</evidence>
<protein>
    <submittedName>
        <fullName evidence="1">Uncharacterized protein</fullName>
    </submittedName>
</protein>
<name>A0ACB7ZQ07_9AGAM</name>
<dbReference type="EMBL" id="MU269377">
    <property type="protein sequence ID" value="KAH7902939.1"/>
    <property type="molecule type" value="Genomic_DNA"/>
</dbReference>
<accession>A0ACB7ZQ07</accession>
<keyword evidence="2" id="KW-1185">Reference proteome</keyword>
<proteinExistence type="predicted"/>
<evidence type="ECO:0000313" key="1">
    <source>
        <dbReference type="EMBL" id="KAH7902939.1"/>
    </source>
</evidence>
<organism evidence="1 2">
    <name type="scientific">Hygrophoropsis aurantiaca</name>
    <dbReference type="NCBI Taxonomy" id="72124"/>
    <lineage>
        <taxon>Eukaryota</taxon>
        <taxon>Fungi</taxon>
        <taxon>Dikarya</taxon>
        <taxon>Basidiomycota</taxon>
        <taxon>Agaricomycotina</taxon>
        <taxon>Agaricomycetes</taxon>
        <taxon>Agaricomycetidae</taxon>
        <taxon>Boletales</taxon>
        <taxon>Coniophorineae</taxon>
        <taxon>Hygrophoropsidaceae</taxon>
        <taxon>Hygrophoropsis</taxon>
    </lineage>
</organism>